<keyword evidence="12" id="KW-0479">Metal-binding</keyword>
<dbReference type="EMBL" id="JACIJC010000001">
    <property type="protein sequence ID" value="MBB5684369.1"/>
    <property type="molecule type" value="Genomic_DNA"/>
</dbReference>
<gene>
    <name evidence="12" type="primary">fluC</name>
    <name evidence="12" type="synonym">crcB</name>
    <name evidence="13" type="ORF">FHS49_000360</name>
</gene>
<keyword evidence="3" id="KW-0997">Cell inner membrane</keyword>
<keyword evidence="14" id="KW-1185">Reference proteome</keyword>
<evidence type="ECO:0000256" key="2">
    <source>
        <dbReference type="ARBA" id="ARBA00022475"/>
    </source>
</evidence>
<feature type="transmembrane region" description="Helical" evidence="12">
    <location>
        <begin position="65"/>
        <end position="83"/>
    </location>
</feature>
<dbReference type="GO" id="GO:0046872">
    <property type="term" value="F:metal ion binding"/>
    <property type="evidence" value="ECO:0007669"/>
    <property type="project" value="UniProtKB-KW"/>
</dbReference>
<evidence type="ECO:0000256" key="4">
    <source>
        <dbReference type="ARBA" id="ARBA00022692"/>
    </source>
</evidence>
<feature type="binding site" evidence="12">
    <location>
        <position position="75"/>
    </location>
    <ligand>
        <name>Na(+)</name>
        <dbReference type="ChEBI" id="CHEBI:29101"/>
        <note>structural</note>
    </ligand>
</feature>
<feature type="transmembrane region" description="Helical" evidence="12">
    <location>
        <begin position="35"/>
        <end position="58"/>
    </location>
</feature>
<proteinExistence type="inferred from homology"/>
<keyword evidence="6 12" id="KW-0915">Sodium</keyword>
<evidence type="ECO:0000256" key="9">
    <source>
        <dbReference type="ARBA" id="ARBA00023303"/>
    </source>
</evidence>
<dbReference type="InterPro" id="IPR003691">
    <property type="entry name" value="FluC"/>
</dbReference>
<evidence type="ECO:0000256" key="8">
    <source>
        <dbReference type="ARBA" id="ARBA00023136"/>
    </source>
</evidence>
<evidence type="ECO:0000256" key="11">
    <source>
        <dbReference type="ARBA" id="ARBA00035585"/>
    </source>
</evidence>
<dbReference type="PANTHER" id="PTHR28259">
    <property type="entry name" value="FLUORIDE EXPORT PROTEIN 1-RELATED"/>
    <property type="match status" value="1"/>
</dbReference>
<dbReference type="GO" id="GO:0140114">
    <property type="term" value="P:cellular detoxification of fluoride"/>
    <property type="evidence" value="ECO:0007669"/>
    <property type="project" value="UniProtKB-UniRule"/>
</dbReference>
<evidence type="ECO:0000256" key="3">
    <source>
        <dbReference type="ARBA" id="ARBA00022519"/>
    </source>
</evidence>
<feature type="transmembrane region" description="Helical" evidence="12">
    <location>
        <begin position="95"/>
        <end position="121"/>
    </location>
</feature>
<evidence type="ECO:0000256" key="5">
    <source>
        <dbReference type="ARBA" id="ARBA00022989"/>
    </source>
</evidence>
<accession>A0A7W9AF82</accession>
<protein>
    <recommendedName>
        <fullName evidence="12">Fluoride-specific ion channel FluC</fullName>
    </recommendedName>
</protein>
<dbReference type="NCBIfam" id="NF010791">
    <property type="entry name" value="PRK14195.1"/>
    <property type="match status" value="1"/>
</dbReference>
<comment type="caution">
    <text evidence="13">The sequence shown here is derived from an EMBL/GenBank/DDBJ whole genome shotgun (WGS) entry which is preliminary data.</text>
</comment>
<dbReference type="Pfam" id="PF02537">
    <property type="entry name" value="CRCB"/>
    <property type="match status" value="1"/>
</dbReference>
<evidence type="ECO:0000313" key="13">
    <source>
        <dbReference type="EMBL" id="MBB5684369.1"/>
    </source>
</evidence>
<name>A0A7W9AF82_9SPHN</name>
<evidence type="ECO:0000256" key="10">
    <source>
        <dbReference type="ARBA" id="ARBA00035120"/>
    </source>
</evidence>
<sequence length="125" mass="12783">MQHLFLVMLGGALGSGARFGVGRLTLAHFGPGYPWGTLAVNLIGGLLMGFLVGLLARIAQPEQSYFLFIGTGILGGFTTFSAFSLDAVTMIQRGAISAAALYALVSVIGSIATLFAGLAAARGFA</sequence>
<feature type="binding site" evidence="12">
    <location>
        <position position="78"/>
    </location>
    <ligand>
        <name>Na(+)</name>
        <dbReference type="ChEBI" id="CHEBI:29101"/>
        <note>structural</note>
    </ligand>
</feature>
<dbReference type="GO" id="GO:0005886">
    <property type="term" value="C:plasma membrane"/>
    <property type="evidence" value="ECO:0007669"/>
    <property type="project" value="UniProtKB-SubCell"/>
</dbReference>
<comment type="activity regulation">
    <text evidence="12">Na(+) is not transported, but it plays an essential structural role and its presence is essential for fluoride channel function.</text>
</comment>
<evidence type="ECO:0000256" key="12">
    <source>
        <dbReference type="HAMAP-Rule" id="MF_00454"/>
    </source>
</evidence>
<keyword evidence="4 12" id="KW-0812">Transmembrane</keyword>
<organism evidence="13 14">
    <name type="scientific">Sphingobium boeckii</name>
    <dbReference type="NCBI Taxonomy" id="1082345"/>
    <lineage>
        <taxon>Bacteria</taxon>
        <taxon>Pseudomonadati</taxon>
        <taxon>Pseudomonadota</taxon>
        <taxon>Alphaproteobacteria</taxon>
        <taxon>Sphingomonadales</taxon>
        <taxon>Sphingomonadaceae</taxon>
        <taxon>Sphingobium</taxon>
    </lineage>
</organism>
<evidence type="ECO:0000256" key="7">
    <source>
        <dbReference type="ARBA" id="ARBA00023065"/>
    </source>
</evidence>
<evidence type="ECO:0000256" key="6">
    <source>
        <dbReference type="ARBA" id="ARBA00023053"/>
    </source>
</evidence>
<dbReference type="NCBIfam" id="TIGR00494">
    <property type="entry name" value="crcB"/>
    <property type="match status" value="1"/>
</dbReference>
<comment type="subcellular location">
    <subcellularLocation>
        <location evidence="1 12">Cell membrane</location>
        <topology evidence="1 12">Multi-pass membrane protein</topology>
    </subcellularLocation>
</comment>
<evidence type="ECO:0000313" key="14">
    <source>
        <dbReference type="Proteomes" id="UP000549617"/>
    </source>
</evidence>
<keyword evidence="7 12" id="KW-0406">Ion transport</keyword>
<keyword evidence="8 12" id="KW-0472">Membrane</keyword>
<keyword evidence="9 12" id="KW-0407">Ion channel</keyword>
<comment type="function">
    <text evidence="12">Fluoride-specific ion channel. Important for reducing fluoride concentration in the cell, thus reducing its toxicity.</text>
</comment>
<comment type="catalytic activity">
    <reaction evidence="11">
        <text>fluoride(in) = fluoride(out)</text>
        <dbReference type="Rhea" id="RHEA:76159"/>
        <dbReference type="ChEBI" id="CHEBI:17051"/>
    </reaction>
    <physiologicalReaction direction="left-to-right" evidence="11">
        <dbReference type="Rhea" id="RHEA:76160"/>
    </physiologicalReaction>
</comment>
<keyword evidence="5 12" id="KW-1133">Transmembrane helix</keyword>
<keyword evidence="12" id="KW-0813">Transport</keyword>
<dbReference type="HAMAP" id="MF_00454">
    <property type="entry name" value="FluC"/>
    <property type="match status" value="1"/>
</dbReference>
<dbReference type="RefSeq" id="WP_184014603.1">
    <property type="nucleotide sequence ID" value="NZ_JACIJC010000001.1"/>
</dbReference>
<dbReference type="AlphaFoldDB" id="A0A7W9AF82"/>
<comment type="similarity">
    <text evidence="10 12">Belongs to the fluoride channel Fluc/FEX (TC 1.A.43) family.</text>
</comment>
<dbReference type="PANTHER" id="PTHR28259:SF1">
    <property type="entry name" value="FLUORIDE EXPORT PROTEIN 1-RELATED"/>
    <property type="match status" value="1"/>
</dbReference>
<keyword evidence="2 12" id="KW-1003">Cell membrane</keyword>
<dbReference type="Proteomes" id="UP000549617">
    <property type="component" value="Unassembled WGS sequence"/>
</dbReference>
<evidence type="ECO:0000256" key="1">
    <source>
        <dbReference type="ARBA" id="ARBA00004651"/>
    </source>
</evidence>
<dbReference type="GO" id="GO:0062054">
    <property type="term" value="F:fluoride channel activity"/>
    <property type="evidence" value="ECO:0007669"/>
    <property type="project" value="UniProtKB-UniRule"/>
</dbReference>
<reference evidence="13 14" key="1">
    <citation type="submission" date="2020-08" db="EMBL/GenBank/DDBJ databases">
        <title>Genomic Encyclopedia of Type Strains, Phase IV (KMG-IV): sequencing the most valuable type-strain genomes for metagenomic binning, comparative biology and taxonomic classification.</title>
        <authorList>
            <person name="Goeker M."/>
        </authorList>
    </citation>
    <scope>NUCLEOTIDE SEQUENCE [LARGE SCALE GENOMIC DNA]</scope>
    <source>
        <strain evidence="13 14">DSM 25079</strain>
    </source>
</reference>